<dbReference type="Pfam" id="PF07758">
    <property type="entry name" value="DUF1614"/>
    <property type="match status" value="1"/>
</dbReference>
<dbReference type="KEGG" id="abi:Aboo_1231"/>
<dbReference type="OrthoDB" id="46118at2157"/>
<dbReference type="HOGENOM" id="CLU_082100_0_0_2"/>
<proteinExistence type="predicted"/>
<keyword evidence="2" id="KW-1185">Reference proteome</keyword>
<protein>
    <recommendedName>
        <fullName evidence="3">DUF1614 domain-containing protein</fullName>
    </recommendedName>
</protein>
<evidence type="ECO:0000313" key="1">
    <source>
        <dbReference type="EMBL" id="ADD09039.1"/>
    </source>
</evidence>
<sequence>MKHYFYYPFSYLILFIYLIFFFFFFMFFIFGVPYAFVKLGIPSNLAMSMFLFAIIGSYINIPIKRIESKSPMAPKGSVNFWGLKYQIPHTPHTTTLLAINLGGAIIPIFISSWVFVSLFIHSYYILILKSILGIAIVAIVSYIFAKPVKGMGIALPAFIPPIVASLTALFIAPENPVAVAYISGTLGTLIGADLMHMKDIENLGAPVASIGGAGTFDGVFLSGIIAILLI</sequence>
<accession>B5ICG3</accession>
<dbReference type="STRING" id="439481.Aboo_1231"/>
<dbReference type="AlphaFoldDB" id="B5ICG3"/>
<organism evidence="1 2">
    <name type="scientific">Aciduliprofundum boonei (strain DSM 19572 / T469)</name>
    <dbReference type="NCBI Taxonomy" id="439481"/>
    <lineage>
        <taxon>Archaea</taxon>
        <taxon>Methanobacteriati</taxon>
        <taxon>Thermoplasmatota</taxon>
        <taxon>DHVE2 group</taxon>
        <taxon>Candidatus Aciduliprofundum</taxon>
    </lineage>
</organism>
<reference evidence="1" key="1">
    <citation type="submission" date="2010-02" db="EMBL/GenBank/DDBJ databases">
        <title>Complete sequence of Aciduliprofundum boonei T469.</title>
        <authorList>
            <consortium name="US DOE Joint Genome Institute"/>
            <person name="Lucas S."/>
            <person name="Copeland A."/>
            <person name="Lapidus A."/>
            <person name="Cheng J.-F."/>
            <person name="Bruce D."/>
            <person name="Goodwin L."/>
            <person name="Pitluck S."/>
            <person name="Saunders E."/>
            <person name="Detter J.C."/>
            <person name="Han C."/>
            <person name="Tapia R."/>
            <person name="Land M."/>
            <person name="Hauser L."/>
            <person name="Kyrpides N."/>
            <person name="Mikhailova N."/>
            <person name="Flores G."/>
            <person name="Reysenbach A.-L."/>
            <person name="Woyke T."/>
        </authorList>
    </citation>
    <scope>NUCLEOTIDE SEQUENCE</scope>
    <source>
        <strain evidence="1">T469</strain>
    </source>
</reference>
<evidence type="ECO:0008006" key="3">
    <source>
        <dbReference type="Google" id="ProtNLM"/>
    </source>
</evidence>
<dbReference type="eggNOG" id="arCOG02159">
    <property type="taxonomic scope" value="Archaea"/>
</dbReference>
<evidence type="ECO:0000313" key="2">
    <source>
        <dbReference type="Proteomes" id="UP000001400"/>
    </source>
</evidence>
<dbReference type="Proteomes" id="UP000001400">
    <property type="component" value="Chromosome"/>
</dbReference>
<dbReference type="EMBL" id="CP001941">
    <property type="protein sequence ID" value="ADD09039.1"/>
    <property type="molecule type" value="Genomic_DNA"/>
</dbReference>
<dbReference type="InterPro" id="IPR011672">
    <property type="entry name" value="DUF1614"/>
</dbReference>
<gene>
    <name evidence="1" type="ordered locus">Aboo_1231</name>
</gene>
<name>B5ICG3_ACIB4</name>